<feature type="region of interest" description="Disordered" evidence="12">
    <location>
        <begin position="141"/>
        <end position="174"/>
    </location>
</feature>
<evidence type="ECO:0000313" key="14">
    <source>
        <dbReference type="Proteomes" id="UP001179361"/>
    </source>
</evidence>
<evidence type="ECO:0000256" key="6">
    <source>
        <dbReference type="ARBA" id="ARBA00026066"/>
    </source>
</evidence>
<evidence type="ECO:0000313" key="13">
    <source>
        <dbReference type="EMBL" id="MCD2519598.1"/>
    </source>
</evidence>
<name>A0ABS8QCV7_9BURK</name>
<organism evidence="13 14">
    <name type="scientific">Massilia phyllostachyos</name>
    <dbReference type="NCBI Taxonomy" id="2898585"/>
    <lineage>
        <taxon>Bacteria</taxon>
        <taxon>Pseudomonadati</taxon>
        <taxon>Pseudomonadota</taxon>
        <taxon>Betaproteobacteria</taxon>
        <taxon>Burkholderiales</taxon>
        <taxon>Oxalobacteraceae</taxon>
        <taxon>Telluria group</taxon>
        <taxon>Massilia</taxon>
    </lineage>
</organism>
<comment type="caution">
    <text evidence="13">The sequence shown here is derived from an EMBL/GenBank/DDBJ whole genome shotgun (WGS) entry which is preliminary data.</text>
</comment>
<evidence type="ECO:0000256" key="7">
    <source>
        <dbReference type="ARBA" id="ARBA00029745"/>
    </source>
</evidence>
<accession>A0ABS8QCV7</accession>
<comment type="catalytic activity">
    <reaction evidence="11">
        <text>2 [molybdopterin-synthase sulfur-carrier protein]-C-terminal-Gly-aminoethanethioate + cyclic pyranopterin phosphate + H2O = molybdopterin + 2 [molybdopterin-synthase sulfur-carrier protein]-C-terminal Gly-Gly + 2 H(+)</text>
        <dbReference type="Rhea" id="RHEA:26333"/>
        <dbReference type="Rhea" id="RHEA-COMP:12202"/>
        <dbReference type="Rhea" id="RHEA-COMP:19907"/>
        <dbReference type="ChEBI" id="CHEBI:15377"/>
        <dbReference type="ChEBI" id="CHEBI:15378"/>
        <dbReference type="ChEBI" id="CHEBI:58698"/>
        <dbReference type="ChEBI" id="CHEBI:59648"/>
        <dbReference type="ChEBI" id="CHEBI:90778"/>
        <dbReference type="ChEBI" id="CHEBI:232372"/>
        <dbReference type="EC" id="2.8.1.12"/>
    </reaction>
</comment>
<dbReference type="EC" id="2.8.1.12" evidence="3"/>
<evidence type="ECO:0000256" key="12">
    <source>
        <dbReference type="SAM" id="MobiDB-lite"/>
    </source>
</evidence>
<dbReference type="SUPFAM" id="SSF54690">
    <property type="entry name" value="Molybdopterin synthase subunit MoaE"/>
    <property type="match status" value="1"/>
</dbReference>
<dbReference type="CDD" id="cd00756">
    <property type="entry name" value="MoaE"/>
    <property type="match status" value="1"/>
</dbReference>
<comment type="subunit">
    <text evidence="6">Heterotetramer of 2 MoaD subunits and 2 MoaE subunits. Also stable as homodimer. The enzyme changes between these two forms during catalysis.</text>
</comment>
<reference evidence="13" key="1">
    <citation type="submission" date="2021-11" db="EMBL/GenBank/DDBJ databases">
        <title>The complete genome of Massilia sp sp. G4R7.</title>
        <authorList>
            <person name="Liu L."/>
            <person name="Yue J."/>
            <person name="Yuan J."/>
            <person name="Yang F."/>
            <person name="Li L."/>
        </authorList>
    </citation>
    <scope>NUCLEOTIDE SEQUENCE</scope>
    <source>
        <strain evidence="13">G4R7</strain>
    </source>
</reference>
<dbReference type="EMBL" id="JAJNOC010000016">
    <property type="protein sequence ID" value="MCD2519598.1"/>
    <property type="molecule type" value="Genomic_DNA"/>
</dbReference>
<dbReference type="GO" id="GO:0030366">
    <property type="term" value="F:molybdopterin synthase activity"/>
    <property type="evidence" value="ECO:0007669"/>
    <property type="project" value="UniProtKB-EC"/>
</dbReference>
<comment type="pathway">
    <text evidence="1">Cofactor biosynthesis; molybdopterin biosynthesis.</text>
</comment>
<dbReference type="Pfam" id="PF02391">
    <property type="entry name" value="MoaE"/>
    <property type="match status" value="1"/>
</dbReference>
<gene>
    <name evidence="13" type="primary">moaE</name>
    <name evidence="13" type="ORF">LQ564_25160</name>
</gene>
<evidence type="ECO:0000256" key="10">
    <source>
        <dbReference type="ARBA" id="ARBA00032474"/>
    </source>
</evidence>
<dbReference type="Gene3D" id="3.90.1170.40">
    <property type="entry name" value="Molybdopterin biosynthesis MoaE subunit"/>
    <property type="match status" value="1"/>
</dbReference>
<dbReference type="PANTHER" id="PTHR23404">
    <property type="entry name" value="MOLYBDOPTERIN SYNTHASE RELATED"/>
    <property type="match status" value="1"/>
</dbReference>
<dbReference type="InterPro" id="IPR036563">
    <property type="entry name" value="MoaE_sf"/>
</dbReference>
<keyword evidence="14" id="KW-1185">Reference proteome</keyword>
<evidence type="ECO:0000256" key="1">
    <source>
        <dbReference type="ARBA" id="ARBA00005046"/>
    </source>
</evidence>
<evidence type="ECO:0000256" key="4">
    <source>
        <dbReference type="ARBA" id="ARBA00013858"/>
    </source>
</evidence>
<sequence>MNAPARPEARTQIRVQQADFDLTQELADLREGDGRVGAVVSFVGTVRDLNEGAAVSEMELEHYPGMTEKALADIVLQARMRWDLFGVTVLHRVGPLKPLDQIVLVACASAHRGEAFAACEFIMDYLKTDAPFWKKEQTPEGARWVDARASDDSAKAKWAEGAKEAEGAVPGRAR</sequence>
<comment type="similarity">
    <text evidence="2">Belongs to the MoaE family.</text>
</comment>
<dbReference type="RefSeq" id="WP_231060868.1">
    <property type="nucleotide sequence ID" value="NZ_JAJNOC010000016.1"/>
</dbReference>
<feature type="compositionally biased region" description="Basic and acidic residues" evidence="12">
    <location>
        <begin position="141"/>
        <end position="166"/>
    </location>
</feature>
<evidence type="ECO:0000256" key="2">
    <source>
        <dbReference type="ARBA" id="ARBA00005426"/>
    </source>
</evidence>
<protein>
    <recommendedName>
        <fullName evidence="4">Molybdopterin synthase catalytic subunit</fullName>
        <ecNumber evidence="3">2.8.1.12</ecNumber>
    </recommendedName>
    <alternativeName>
        <fullName evidence="9">MPT synthase subunit 2</fullName>
    </alternativeName>
    <alternativeName>
        <fullName evidence="7">Molybdenum cofactor biosynthesis protein E</fullName>
    </alternativeName>
    <alternativeName>
        <fullName evidence="8">Molybdopterin-converting factor large subunit</fullName>
    </alternativeName>
    <alternativeName>
        <fullName evidence="10">Molybdopterin-converting factor subunit 2</fullName>
    </alternativeName>
</protein>
<proteinExistence type="inferred from homology"/>
<keyword evidence="5" id="KW-0501">Molybdenum cofactor biosynthesis</keyword>
<dbReference type="InterPro" id="IPR003448">
    <property type="entry name" value="Mopterin_biosynth_MoaE"/>
</dbReference>
<evidence type="ECO:0000256" key="9">
    <source>
        <dbReference type="ARBA" id="ARBA00030781"/>
    </source>
</evidence>
<evidence type="ECO:0000256" key="3">
    <source>
        <dbReference type="ARBA" id="ARBA00011950"/>
    </source>
</evidence>
<evidence type="ECO:0000256" key="5">
    <source>
        <dbReference type="ARBA" id="ARBA00023150"/>
    </source>
</evidence>
<dbReference type="Proteomes" id="UP001179361">
    <property type="component" value="Unassembled WGS sequence"/>
</dbReference>
<dbReference type="NCBIfam" id="NF007959">
    <property type="entry name" value="PRK10678.1"/>
    <property type="match status" value="1"/>
</dbReference>
<evidence type="ECO:0000256" key="11">
    <source>
        <dbReference type="ARBA" id="ARBA00049878"/>
    </source>
</evidence>
<evidence type="ECO:0000256" key="8">
    <source>
        <dbReference type="ARBA" id="ARBA00030407"/>
    </source>
</evidence>
<keyword evidence="13" id="KW-0808">Transferase</keyword>